<proteinExistence type="predicted"/>
<name>A0A915IXA4_ROMCU</name>
<evidence type="ECO:0000313" key="1">
    <source>
        <dbReference type="Proteomes" id="UP000887565"/>
    </source>
</evidence>
<reference evidence="2" key="1">
    <citation type="submission" date="2022-11" db="UniProtKB">
        <authorList>
            <consortium name="WormBaseParasite"/>
        </authorList>
    </citation>
    <scope>IDENTIFICATION</scope>
</reference>
<organism evidence="1 2">
    <name type="scientific">Romanomermis culicivorax</name>
    <name type="common">Nematode worm</name>
    <dbReference type="NCBI Taxonomy" id="13658"/>
    <lineage>
        <taxon>Eukaryota</taxon>
        <taxon>Metazoa</taxon>
        <taxon>Ecdysozoa</taxon>
        <taxon>Nematoda</taxon>
        <taxon>Enoplea</taxon>
        <taxon>Dorylaimia</taxon>
        <taxon>Mermithida</taxon>
        <taxon>Mermithoidea</taxon>
        <taxon>Mermithidae</taxon>
        <taxon>Romanomermis</taxon>
    </lineage>
</organism>
<dbReference type="Proteomes" id="UP000887565">
    <property type="component" value="Unplaced"/>
</dbReference>
<dbReference type="WBParaSite" id="nRc.2.0.1.t18458-RA">
    <property type="protein sequence ID" value="nRc.2.0.1.t18458-RA"/>
    <property type="gene ID" value="nRc.2.0.1.g18458"/>
</dbReference>
<dbReference type="AlphaFoldDB" id="A0A915IXA4"/>
<evidence type="ECO:0000313" key="2">
    <source>
        <dbReference type="WBParaSite" id="nRc.2.0.1.t18458-RA"/>
    </source>
</evidence>
<accession>A0A915IXA4</accession>
<keyword evidence="1" id="KW-1185">Reference proteome</keyword>
<sequence>MLNIALTLLKRKNSHVTSTLYMYMLCGLSSVKFHLKSVVRVTATMDQRKKCPYTQVVYYLNEHRSIR</sequence>
<protein>
    <submittedName>
        <fullName evidence="2">Uncharacterized protein</fullName>
    </submittedName>
</protein>